<protein>
    <submittedName>
        <fullName evidence="1">Uncharacterized protein</fullName>
    </submittedName>
</protein>
<comment type="caution">
    <text evidence="1">The sequence shown here is derived from an EMBL/GenBank/DDBJ whole genome shotgun (WGS) entry which is preliminary data.</text>
</comment>
<dbReference type="Proteomes" id="UP001221757">
    <property type="component" value="Unassembled WGS sequence"/>
</dbReference>
<accession>A0AAD7GK07</accession>
<name>A0AAD7GK07_MYCRO</name>
<proteinExistence type="predicted"/>
<evidence type="ECO:0000313" key="2">
    <source>
        <dbReference type="Proteomes" id="UP001221757"/>
    </source>
</evidence>
<organism evidence="1 2">
    <name type="scientific">Mycena rosella</name>
    <name type="common">Pink bonnet</name>
    <name type="synonym">Agaricus rosellus</name>
    <dbReference type="NCBI Taxonomy" id="1033263"/>
    <lineage>
        <taxon>Eukaryota</taxon>
        <taxon>Fungi</taxon>
        <taxon>Dikarya</taxon>
        <taxon>Basidiomycota</taxon>
        <taxon>Agaricomycotina</taxon>
        <taxon>Agaricomycetes</taxon>
        <taxon>Agaricomycetidae</taxon>
        <taxon>Agaricales</taxon>
        <taxon>Marasmiineae</taxon>
        <taxon>Mycenaceae</taxon>
        <taxon>Mycena</taxon>
    </lineage>
</organism>
<dbReference type="AlphaFoldDB" id="A0AAD7GK07"/>
<dbReference type="EMBL" id="JARKIE010000050">
    <property type="protein sequence ID" value="KAJ7692692.1"/>
    <property type="molecule type" value="Genomic_DNA"/>
</dbReference>
<sequence length="226" mass="25336">MRSSEQSRSPIIKPVIWPEVLEVPPEIWALAAALSGRQSTGRLCTVSLRFFSTFSPLLYCNTMDPPLTGAQYSLLIKTLSKAHNSTEDTPSTSYPDSARLSPSHVSDGTISGWMRLSGLPMRSSALRTLEWDLSEGSDMRALLRKPGNFPNLQEISIYCSPGGKAPNFNFIQVPYLVKMKCTLVLYASYKSTPDLHREWWDTFKWRPTLNALNKALKNLLMSSPHL</sequence>
<gene>
    <name evidence="1" type="ORF">B0H17DRAFT_1200273</name>
</gene>
<reference evidence="1" key="1">
    <citation type="submission" date="2023-03" db="EMBL/GenBank/DDBJ databases">
        <title>Massive genome expansion in bonnet fungi (Mycena s.s.) driven by repeated elements and novel gene families across ecological guilds.</title>
        <authorList>
            <consortium name="Lawrence Berkeley National Laboratory"/>
            <person name="Harder C.B."/>
            <person name="Miyauchi S."/>
            <person name="Viragh M."/>
            <person name="Kuo A."/>
            <person name="Thoen E."/>
            <person name="Andreopoulos B."/>
            <person name="Lu D."/>
            <person name="Skrede I."/>
            <person name="Drula E."/>
            <person name="Henrissat B."/>
            <person name="Morin E."/>
            <person name="Kohler A."/>
            <person name="Barry K."/>
            <person name="LaButti K."/>
            <person name="Morin E."/>
            <person name="Salamov A."/>
            <person name="Lipzen A."/>
            <person name="Mereny Z."/>
            <person name="Hegedus B."/>
            <person name="Baldrian P."/>
            <person name="Stursova M."/>
            <person name="Weitz H."/>
            <person name="Taylor A."/>
            <person name="Grigoriev I.V."/>
            <person name="Nagy L.G."/>
            <person name="Martin F."/>
            <person name="Kauserud H."/>
        </authorList>
    </citation>
    <scope>NUCLEOTIDE SEQUENCE</scope>
    <source>
        <strain evidence="1">CBHHK067</strain>
    </source>
</reference>
<evidence type="ECO:0000313" key="1">
    <source>
        <dbReference type="EMBL" id="KAJ7692692.1"/>
    </source>
</evidence>
<keyword evidence="2" id="KW-1185">Reference proteome</keyword>